<dbReference type="KEGG" id="pbn:PADG_03110"/>
<reference evidence="1 2" key="1">
    <citation type="journal article" date="2011" name="PLoS Genet.">
        <title>Comparative genomic analysis of human fungal pathogens causing paracoccidioidomycosis.</title>
        <authorList>
            <person name="Desjardins C.A."/>
            <person name="Champion M.D."/>
            <person name="Holder J.W."/>
            <person name="Muszewska A."/>
            <person name="Goldberg J."/>
            <person name="Bailao A.M."/>
            <person name="Brigido M.M."/>
            <person name="Ferreira M.E."/>
            <person name="Garcia A.M."/>
            <person name="Grynberg M."/>
            <person name="Gujja S."/>
            <person name="Heiman D.I."/>
            <person name="Henn M.R."/>
            <person name="Kodira C.D."/>
            <person name="Leon-Narvaez H."/>
            <person name="Longo L.V."/>
            <person name="Ma L.J."/>
            <person name="Malavazi I."/>
            <person name="Matsuo A.L."/>
            <person name="Morais F.V."/>
            <person name="Pereira M."/>
            <person name="Rodriguez-Brito S."/>
            <person name="Sakthikumar S."/>
            <person name="Salem-Izacc S.M."/>
            <person name="Sykes S.M."/>
            <person name="Teixeira M.M."/>
            <person name="Vallejo M.C."/>
            <person name="Walter M.E."/>
            <person name="Yandava C."/>
            <person name="Young S."/>
            <person name="Zeng Q."/>
            <person name="Zucker J."/>
            <person name="Felipe M.S."/>
            <person name="Goldman G.H."/>
            <person name="Haas B.J."/>
            <person name="McEwen J.G."/>
            <person name="Nino-Vega G."/>
            <person name="Puccia R."/>
            <person name="San-Blas G."/>
            <person name="Soares C.M."/>
            <person name="Birren B.W."/>
            <person name="Cuomo C.A."/>
        </authorList>
    </citation>
    <scope>NUCLEOTIDE SEQUENCE [LARGE SCALE GENOMIC DNA]</scope>
    <source>
        <strain evidence="1 2">Pb18</strain>
    </source>
</reference>
<dbReference type="VEuPathDB" id="FungiDB:PADG_03110"/>
<dbReference type="OrthoDB" id="4186383at2759"/>
<gene>
    <name evidence="1" type="ORF">PADG_03110</name>
</gene>
<dbReference type="AlphaFoldDB" id="C1G7F5"/>
<dbReference type="HOGENOM" id="CLU_2400293_0_0_1"/>
<dbReference type="GeneID" id="22582477"/>
<keyword evidence="2" id="KW-1185">Reference proteome</keyword>
<dbReference type="Proteomes" id="UP000001628">
    <property type="component" value="Unassembled WGS sequence"/>
</dbReference>
<protein>
    <submittedName>
        <fullName evidence="1">Uncharacterized protein</fullName>
    </submittedName>
</protein>
<sequence>MIEFLYTLQYSTASESYVEASVPETAPDNGKLATKQPQPEQVVCKTANTRKNKKAAYTEHSTMYALGDRLMIEGLKSHAKELFEWKLNSPTGL</sequence>
<organism evidence="1 2">
    <name type="scientific">Paracoccidioides brasiliensis (strain Pb18)</name>
    <dbReference type="NCBI Taxonomy" id="502780"/>
    <lineage>
        <taxon>Eukaryota</taxon>
        <taxon>Fungi</taxon>
        <taxon>Dikarya</taxon>
        <taxon>Ascomycota</taxon>
        <taxon>Pezizomycotina</taxon>
        <taxon>Eurotiomycetes</taxon>
        <taxon>Eurotiomycetidae</taxon>
        <taxon>Onygenales</taxon>
        <taxon>Ajellomycetaceae</taxon>
        <taxon>Paracoccidioides</taxon>
    </lineage>
</organism>
<dbReference type="InParanoid" id="C1G7F5"/>
<dbReference type="RefSeq" id="XP_010758267.1">
    <property type="nucleotide sequence ID" value="XM_010759965.1"/>
</dbReference>
<accession>C1G7F5</accession>
<dbReference type="EMBL" id="KN275959">
    <property type="protein sequence ID" value="EEH47012.2"/>
    <property type="molecule type" value="Genomic_DNA"/>
</dbReference>
<evidence type="ECO:0000313" key="1">
    <source>
        <dbReference type="EMBL" id="EEH47012.2"/>
    </source>
</evidence>
<evidence type="ECO:0000313" key="2">
    <source>
        <dbReference type="Proteomes" id="UP000001628"/>
    </source>
</evidence>
<name>C1G7F5_PARBD</name>
<proteinExistence type="predicted"/>
<dbReference type="eggNOG" id="ENOG502RVDJ">
    <property type="taxonomic scope" value="Eukaryota"/>
</dbReference>